<dbReference type="GO" id="GO:0005730">
    <property type="term" value="C:nucleolus"/>
    <property type="evidence" value="ECO:0007669"/>
    <property type="project" value="UniProtKB-SubCell"/>
</dbReference>
<dbReference type="OrthoDB" id="27962at2759"/>
<protein>
    <submittedName>
        <fullName evidence="5">3-5 exoribonuclease</fullName>
    </submittedName>
</protein>
<dbReference type="InterPro" id="IPR039771">
    <property type="entry name" value="Csl4"/>
</dbReference>
<feature type="compositionally biased region" description="Acidic residues" evidence="3">
    <location>
        <begin position="2321"/>
        <end position="2346"/>
    </location>
</feature>
<dbReference type="GO" id="GO:0005737">
    <property type="term" value="C:cytoplasm"/>
    <property type="evidence" value="ECO:0007669"/>
    <property type="project" value="TreeGrafter"/>
</dbReference>
<feature type="region of interest" description="Disordered" evidence="3">
    <location>
        <begin position="381"/>
        <end position="531"/>
    </location>
</feature>
<feature type="region of interest" description="Disordered" evidence="3">
    <location>
        <begin position="961"/>
        <end position="1011"/>
    </location>
</feature>
<dbReference type="InterPro" id="IPR003029">
    <property type="entry name" value="S1_domain"/>
</dbReference>
<accession>A0A2H6K9X5</accession>
<dbReference type="Gene3D" id="2.40.50.140">
    <property type="entry name" value="Nucleic acid-binding proteins"/>
    <property type="match status" value="1"/>
</dbReference>
<proteinExistence type="predicted"/>
<keyword evidence="2" id="KW-0271">Exosome</keyword>
<evidence type="ECO:0000256" key="3">
    <source>
        <dbReference type="SAM" id="MobiDB-lite"/>
    </source>
</evidence>
<dbReference type="PROSITE" id="PS50126">
    <property type="entry name" value="S1"/>
    <property type="match status" value="1"/>
</dbReference>
<sequence>MAARSGAAPLFSNPLGLAQAYELLTSINVIVVRTHGTSDECYARCLDYLRTQMRFMSINDLRATQPNYEMSSTERHRERYVLSINQSETLAIAAEIEASYISAESVSRNILFPDVASAPYVLGTSAKNNFIDEKNVLCIRYVEEGFPQYLDSGLFYQGTVNAGIVIHDTEVETSQELKDLFYEEVRRLYDRYGVSIVHMLCRSSRGFELFSREYLCPLYPWLKYNEREDKLRVDARNELFSNHILNKSTARETIIMYSSMEKLPYFLRELMVHCLVCVLRVLVAGLENEKLPESQIVTRYDNPELLNGLSRKQRTQLCTARTMKIHGDIHLMLNNLPKAIATYTQAKKRCKKAQDELFRSSAGFCLAIALSRLSRIKEQEHHDATAAVTTTGHTSSGAAARSTPRNSPSCGARNDCCPAEKANDEPTTDVANLNSPTAVQQATTRLPLSASGKPSDDAVDPGSLDVPKSRSQRSTPEEPLWDVPPSVPGSPQSYYISDQGDAVTEDERSASKTPTVNGSVSPSPTNIQSIRSKKMTVLSLPADGEQHSAQPREGDSAAPYVDKNAERTVRTFTKAATRWLQLTRVPGRELEVCLPIMMHYLRDNGHHRHLHWIIARMVELADTCLTAVEYTNVLRYVIEVTRGEPYRRKWSFYNFLYEHRRLANGFAVPREMVEDVVRRFGLVTSLPEEAPALTSICSSSHGLPSVCSLNQQSGVSSLQASARTSTPQSHPMENIPSIDHSQSPASGLATGVDDVAGSPIVHRMQHSGTRATRSLHFEPNGMSSTFSADHADATLTAKVASESPDQFAETNHSVVKRSQVGRPPMHSTSNSVLRYHNRQKRSYHSDASGALLDISAIMDPSFTGALPGMYPKFPEPLERSLERITRIVGQPSVCNFWQNEDITTDWRLTHFFSISRAYIDVAMRECDAYGMRLQNAHLSLISFVMAAERFLLHTSRNRPISRCSSASTKQGEEKVKSKEGNAKGESDSGKGEGNKTKADGESKDPGSDAVRNDAYNRDAVCHDFLKYHVDQIVANCRVVGSGGRCSLFDFDHVIFASDVSDALTMPRRGYRRVEMSTTTARIPINLCYADRHLLYILGGHGGSNLVVPHICGMDYVPPRMGSDDVIHVKSNVNVGYSARARHAGSKTDHTFKLRDTRGYRCRCICNFSRWVHSAGSMPSSSRTIESARSETDAPDGTPRKGATGMPVYRSLPSGPRCRVVNEASSKVSKCKLVKIDPVHADLLSPHAASDEPHPREDTKGHEAQARAVDIDMGTVQTVEVRLWNPLPIQFMLEDLSLITVGAPVDVIRRSVSLPPSAKELKVLIRFVTRSKGRVDVVGITFRMLGFLRCNQVFLRVPSQVVRSTVESVTAEPWALQDRTADLVREGHGIMFTVGNVVYRPNVSYQSTRITVPRNVRNNFDHVLCSSARKRGGRHDRTRPPAGAVRTSSIVSHCTQRCESDIYASRFGVRIPASSDASVPQTVRLCYRETCWICCLTRQKGREMVVQDAPQLDLIEGEERLIYVTVHNDSVDVILSNVAVSVLPVLDEPDALCEVMTLRDREYAAMKQRADIAQRASASVRSFTVLADKAVSMRNTIPGLSSINNAESPRSHCSLGSSRASIQPMAQEPAAVLPGTTLYIPILYRAAITASRFHVRVDYEYDEHDGPVRATIYKRINLAVSKGISIGHMGMIVKPRVNFDIVALITTLKQRRLQPTTLGALQMYKHVFDDQEVDVILSVANATDEPFLCLSGGANSAFVALPKAESHWRITARRLLYVEAKRMCPFSFVQLLDHHMALRWSLGEIREGELRISDLTHQKPKHAPGTRAGRRLFSKREYKAAVLRQCTKPALWRMKASGRPLSILRYSRIPEIVHTNLHHLVESKITMDISVTADSPGVVSAQDSLLNESCVTVLEAASFSVKVLARNNGDVPVYNYTTVIVPFLYGTCGQPRGLHWTGALEQLGMERLMPASKAVTRTLAPTTSDAVMTNRIVLPGACLSASAAKCADDNVHVRYTLMHSTVLGTATVKQDSKGGVPTITVRTCGTAAPAVGSIVIAQVARLSTNQVECCIVCLDGKPVSAGLKGVIMSGSIHESKAIDSTVYEWFRPGDFVRARVISTSDAKQLMLSTAHRDLGVIRIPTANEQMIPISWKFFLGAKTGTVESRSSVSHGGQGQPMIVGYRSYPAEHVGPGGWPHDTIAPKRLVGTLASESSFCFGLGSLGRELPSPSPSFSLEEPTSSDEPSVLEDSLPPSDVSLGELWSSDESSLLEESSLDEESLLRFAFLLDESSSDESLLTDDSSLDEVPSLDVESLLLSALSPDELSESDDLSSSDELSESDEVSLDEES</sequence>
<dbReference type="VEuPathDB" id="PiroplasmaDB:BOVATA_012810"/>
<dbReference type="RefSeq" id="XP_028866031.1">
    <property type="nucleotide sequence ID" value="XM_029010198.1"/>
</dbReference>
<feature type="compositionally biased region" description="Low complexity" evidence="3">
    <location>
        <begin position="385"/>
        <end position="403"/>
    </location>
</feature>
<dbReference type="PANTHER" id="PTHR12686:SF8">
    <property type="entry name" value="EXOSOME COMPLEX COMPONENT CSL4"/>
    <property type="match status" value="1"/>
</dbReference>
<feature type="compositionally biased region" description="Basic and acidic residues" evidence="3">
    <location>
        <begin position="970"/>
        <end position="1011"/>
    </location>
</feature>
<reference evidence="5 6" key="1">
    <citation type="journal article" date="2017" name="BMC Genomics">
        <title>Whole-genome assembly of Babesia ovata and comparative genomics between closely related pathogens.</title>
        <authorList>
            <person name="Yamagishi J."/>
            <person name="Asada M."/>
            <person name="Hakimi H."/>
            <person name="Tanaka T.Q."/>
            <person name="Sugimoto C."/>
            <person name="Kawazu S."/>
        </authorList>
    </citation>
    <scope>NUCLEOTIDE SEQUENCE [LARGE SCALE GENOMIC DNA]</scope>
    <source>
        <strain evidence="5 6">Miyake</strain>
    </source>
</reference>
<dbReference type="Proteomes" id="UP000236319">
    <property type="component" value="Unassembled WGS sequence"/>
</dbReference>
<feature type="domain" description="S1 motif" evidence="4">
    <location>
        <begin position="2051"/>
        <end position="2129"/>
    </location>
</feature>
<feature type="region of interest" description="Disordered" evidence="3">
    <location>
        <begin position="2226"/>
        <end position="2257"/>
    </location>
</feature>
<gene>
    <name evidence="5" type="ORF">BOVATA_012810</name>
</gene>
<feature type="region of interest" description="Disordered" evidence="3">
    <location>
        <begin position="1174"/>
        <end position="1210"/>
    </location>
</feature>
<dbReference type="GeneID" id="39873558"/>
<feature type="compositionally biased region" description="Low complexity" evidence="3">
    <location>
        <begin position="2226"/>
        <end position="2236"/>
    </location>
</feature>
<dbReference type="GO" id="GO:0000176">
    <property type="term" value="C:nuclear exosome (RNase complex)"/>
    <property type="evidence" value="ECO:0007669"/>
    <property type="project" value="TreeGrafter"/>
</dbReference>
<keyword evidence="6" id="KW-1185">Reference proteome</keyword>
<feature type="compositionally biased region" description="Polar residues" evidence="3">
    <location>
        <begin position="511"/>
        <end position="530"/>
    </location>
</feature>
<evidence type="ECO:0000256" key="1">
    <source>
        <dbReference type="ARBA" id="ARBA00004604"/>
    </source>
</evidence>
<dbReference type="GO" id="GO:0006396">
    <property type="term" value="P:RNA processing"/>
    <property type="evidence" value="ECO:0007669"/>
    <property type="project" value="InterPro"/>
</dbReference>
<dbReference type="PANTHER" id="PTHR12686">
    <property type="entry name" value="3'-5' EXORIBONUCLEASE CSL4-RELATED"/>
    <property type="match status" value="1"/>
</dbReference>
<comment type="caution">
    <text evidence="5">The sequence shown here is derived from an EMBL/GenBank/DDBJ whole genome shotgun (WGS) entry which is preliminary data.</text>
</comment>
<dbReference type="EMBL" id="BDSA01000001">
    <property type="protein sequence ID" value="GBE59788.1"/>
    <property type="molecule type" value="Genomic_DNA"/>
</dbReference>
<evidence type="ECO:0000313" key="6">
    <source>
        <dbReference type="Proteomes" id="UP000236319"/>
    </source>
</evidence>
<dbReference type="InterPro" id="IPR012340">
    <property type="entry name" value="NA-bd_OB-fold"/>
</dbReference>
<evidence type="ECO:0000256" key="2">
    <source>
        <dbReference type="ARBA" id="ARBA00022835"/>
    </source>
</evidence>
<evidence type="ECO:0000259" key="4">
    <source>
        <dbReference type="PROSITE" id="PS50126"/>
    </source>
</evidence>
<feature type="region of interest" description="Disordered" evidence="3">
    <location>
        <begin position="2315"/>
        <end position="2346"/>
    </location>
</feature>
<feature type="compositionally biased region" description="Polar residues" evidence="3">
    <location>
        <begin position="429"/>
        <end position="446"/>
    </location>
</feature>
<organism evidence="5 6">
    <name type="scientific">Babesia ovata</name>
    <dbReference type="NCBI Taxonomy" id="189622"/>
    <lineage>
        <taxon>Eukaryota</taxon>
        <taxon>Sar</taxon>
        <taxon>Alveolata</taxon>
        <taxon>Apicomplexa</taxon>
        <taxon>Aconoidasida</taxon>
        <taxon>Piroplasmida</taxon>
        <taxon>Babesiidae</taxon>
        <taxon>Babesia</taxon>
    </lineage>
</organism>
<name>A0A2H6K9X5_9APIC</name>
<dbReference type="SUPFAM" id="SSF50249">
    <property type="entry name" value="Nucleic acid-binding proteins"/>
    <property type="match status" value="1"/>
</dbReference>
<dbReference type="GO" id="GO:0003676">
    <property type="term" value="F:nucleic acid binding"/>
    <property type="evidence" value="ECO:0007669"/>
    <property type="project" value="InterPro"/>
</dbReference>
<comment type="subcellular location">
    <subcellularLocation>
        <location evidence="1">Nucleus</location>
        <location evidence="1">Nucleolus</location>
    </subcellularLocation>
</comment>
<evidence type="ECO:0000313" key="5">
    <source>
        <dbReference type="EMBL" id="GBE59788.1"/>
    </source>
</evidence>